<dbReference type="PANTHER" id="PTHR34980:SF2">
    <property type="entry name" value="INNER MEMBRANE PROTEIN YHAH-RELATED"/>
    <property type="match status" value="1"/>
</dbReference>
<dbReference type="OrthoDB" id="9812349at2"/>
<accession>A0A255GWN7</accession>
<keyword evidence="1" id="KW-0472">Membrane</keyword>
<evidence type="ECO:0008006" key="4">
    <source>
        <dbReference type="Google" id="ProtNLM"/>
    </source>
</evidence>
<keyword evidence="1" id="KW-0812">Transmembrane</keyword>
<dbReference type="EMBL" id="NMVO01000001">
    <property type="protein sequence ID" value="OYO17924.1"/>
    <property type="molecule type" value="Genomic_DNA"/>
</dbReference>
<dbReference type="Pfam" id="PF05656">
    <property type="entry name" value="DUF805"/>
    <property type="match status" value="1"/>
</dbReference>
<dbReference type="PANTHER" id="PTHR34980">
    <property type="entry name" value="INNER MEMBRANE PROTEIN-RELATED-RELATED"/>
    <property type="match status" value="1"/>
</dbReference>
<dbReference type="Proteomes" id="UP000215896">
    <property type="component" value="Unassembled WGS sequence"/>
</dbReference>
<name>A0A255GWN7_9ACTN</name>
<sequence>MYAYDAAHPPRPSVGFGTAIRLMFKNYANFYGRASRSEYWWVQLALLVVYLVFTAAVVAVVTIGGNSGSGTEGPGVVLMLVMFVGMLAVFVPLLALQVRRLHDAGFSGFMTLIGMVPYVGWIAPLVMCCMESKPEGVRYDNPDGTQPAVD</sequence>
<comment type="caution">
    <text evidence="2">The sequence shown here is derived from an EMBL/GenBank/DDBJ whole genome shotgun (WGS) entry which is preliminary data.</text>
</comment>
<evidence type="ECO:0000313" key="2">
    <source>
        <dbReference type="EMBL" id="OYO17924.1"/>
    </source>
</evidence>
<dbReference type="AlphaFoldDB" id="A0A255GWN7"/>
<feature type="transmembrane region" description="Helical" evidence="1">
    <location>
        <begin position="39"/>
        <end position="64"/>
    </location>
</feature>
<keyword evidence="1" id="KW-1133">Transmembrane helix</keyword>
<reference evidence="2 3" key="1">
    <citation type="submission" date="2017-07" db="EMBL/GenBank/DDBJ databases">
        <title>Draft whole genome sequences of clinical Proprionibacteriaceae strains.</title>
        <authorList>
            <person name="Bernier A.-M."/>
            <person name="Bernard K."/>
            <person name="Domingo M.-C."/>
        </authorList>
    </citation>
    <scope>NUCLEOTIDE SEQUENCE [LARGE SCALE GENOMIC DNA]</scope>
    <source>
        <strain evidence="2 3">NML 030167</strain>
    </source>
</reference>
<evidence type="ECO:0000256" key="1">
    <source>
        <dbReference type="SAM" id="Phobius"/>
    </source>
</evidence>
<feature type="transmembrane region" description="Helical" evidence="1">
    <location>
        <begin position="108"/>
        <end position="127"/>
    </location>
</feature>
<organism evidence="2 3">
    <name type="scientific">Enemella evansiae</name>
    <dbReference type="NCBI Taxonomy" id="2016499"/>
    <lineage>
        <taxon>Bacteria</taxon>
        <taxon>Bacillati</taxon>
        <taxon>Actinomycetota</taxon>
        <taxon>Actinomycetes</taxon>
        <taxon>Propionibacteriales</taxon>
        <taxon>Propionibacteriaceae</taxon>
        <taxon>Enemella</taxon>
    </lineage>
</organism>
<gene>
    <name evidence="2" type="ORF">CGZ94_01185</name>
</gene>
<evidence type="ECO:0000313" key="3">
    <source>
        <dbReference type="Proteomes" id="UP000215896"/>
    </source>
</evidence>
<feature type="transmembrane region" description="Helical" evidence="1">
    <location>
        <begin position="76"/>
        <end position="96"/>
    </location>
</feature>
<keyword evidence="3" id="KW-1185">Reference proteome</keyword>
<dbReference type="GO" id="GO:0005886">
    <property type="term" value="C:plasma membrane"/>
    <property type="evidence" value="ECO:0007669"/>
    <property type="project" value="TreeGrafter"/>
</dbReference>
<proteinExistence type="predicted"/>
<dbReference type="InterPro" id="IPR008523">
    <property type="entry name" value="DUF805"/>
</dbReference>
<protein>
    <recommendedName>
        <fullName evidence="4">DUF805 domain-containing protein</fullName>
    </recommendedName>
</protein>